<dbReference type="EMBL" id="JAGIOL010000001">
    <property type="protein sequence ID" value="MBP2436221.1"/>
    <property type="molecule type" value="Genomic_DNA"/>
</dbReference>
<proteinExistence type="predicted"/>
<dbReference type="Pfam" id="PF03992">
    <property type="entry name" value="ABM"/>
    <property type="match status" value="1"/>
</dbReference>
<gene>
    <name evidence="2" type="ORF">JOF34_000807</name>
</gene>
<keyword evidence="2" id="KW-0560">Oxidoreductase</keyword>
<dbReference type="GO" id="GO:0004497">
    <property type="term" value="F:monooxygenase activity"/>
    <property type="evidence" value="ECO:0007669"/>
    <property type="project" value="UniProtKB-KW"/>
</dbReference>
<accession>A0ABS4ZG17</accession>
<evidence type="ECO:0000259" key="1">
    <source>
        <dbReference type="Pfam" id="PF03992"/>
    </source>
</evidence>
<evidence type="ECO:0000313" key="2">
    <source>
        <dbReference type="EMBL" id="MBP2436221.1"/>
    </source>
</evidence>
<dbReference type="Proteomes" id="UP001519362">
    <property type="component" value="Unassembled WGS sequence"/>
</dbReference>
<dbReference type="InterPro" id="IPR007138">
    <property type="entry name" value="ABM_dom"/>
</dbReference>
<organism evidence="2 3">
    <name type="scientific">Microbacterium amylolyticum</name>
    <dbReference type="NCBI Taxonomy" id="936337"/>
    <lineage>
        <taxon>Bacteria</taxon>
        <taxon>Bacillati</taxon>
        <taxon>Actinomycetota</taxon>
        <taxon>Actinomycetes</taxon>
        <taxon>Micrococcales</taxon>
        <taxon>Microbacteriaceae</taxon>
        <taxon>Microbacterium</taxon>
    </lineage>
</organism>
<dbReference type="SUPFAM" id="SSF54909">
    <property type="entry name" value="Dimeric alpha+beta barrel"/>
    <property type="match status" value="1"/>
</dbReference>
<keyword evidence="3" id="KW-1185">Reference proteome</keyword>
<protein>
    <submittedName>
        <fullName evidence="2">Quinol monooxygenase YgiN</fullName>
    </submittedName>
</protein>
<dbReference type="Gene3D" id="3.30.70.100">
    <property type="match status" value="1"/>
</dbReference>
<dbReference type="InterPro" id="IPR011008">
    <property type="entry name" value="Dimeric_a/b-barrel"/>
</dbReference>
<dbReference type="RefSeq" id="WP_165136941.1">
    <property type="nucleotide sequence ID" value="NZ_CP049253.1"/>
</dbReference>
<sequence>MAPVRLTGELICQDEAQAKIVRSALPEHVLLTRSEPGCTAFDVVPSHTPLVWNVTEEFVSDAAFDTHQARVRTSAWGLATRGIERRYVIERDEG</sequence>
<feature type="domain" description="ABM" evidence="1">
    <location>
        <begin position="15"/>
        <end position="69"/>
    </location>
</feature>
<reference evidence="2 3" key="1">
    <citation type="submission" date="2021-03" db="EMBL/GenBank/DDBJ databases">
        <title>Sequencing the genomes of 1000 actinobacteria strains.</title>
        <authorList>
            <person name="Klenk H.-P."/>
        </authorList>
    </citation>
    <scope>NUCLEOTIDE SEQUENCE [LARGE SCALE GENOMIC DNA]</scope>
    <source>
        <strain evidence="2 3">DSM 24221</strain>
    </source>
</reference>
<evidence type="ECO:0000313" key="3">
    <source>
        <dbReference type="Proteomes" id="UP001519362"/>
    </source>
</evidence>
<comment type="caution">
    <text evidence="2">The sequence shown here is derived from an EMBL/GenBank/DDBJ whole genome shotgun (WGS) entry which is preliminary data.</text>
</comment>
<keyword evidence="2" id="KW-0503">Monooxygenase</keyword>
<name>A0ABS4ZG17_9MICO</name>